<dbReference type="RefSeq" id="WP_377366946.1">
    <property type="nucleotide sequence ID" value="NZ_JBHTMN010000011.1"/>
</dbReference>
<name>A0ABW4B005_9GAMM</name>
<dbReference type="Proteomes" id="UP001597059">
    <property type="component" value="Unassembled WGS sequence"/>
</dbReference>
<evidence type="ECO:0000313" key="2">
    <source>
        <dbReference type="Proteomes" id="UP001597059"/>
    </source>
</evidence>
<sequence length="58" mass="6516">MAIGIHGQWLYVDPKRKVTIVKFSSQPLPEDGLLDQLNIDLCNAIAEAIENRRSPNNL</sequence>
<accession>A0ABW4B005</accession>
<protein>
    <submittedName>
        <fullName evidence="1">Uncharacterized protein</fullName>
    </submittedName>
</protein>
<proteinExistence type="predicted"/>
<dbReference type="InterPro" id="IPR012338">
    <property type="entry name" value="Beta-lactam/transpept-like"/>
</dbReference>
<reference evidence="2" key="1">
    <citation type="journal article" date="2019" name="Int. J. Syst. Evol. Microbiol.">
        <title>The Global Catalogue of Microorganisms (GCM) 10K type strain sequencing project: providing services to taxonomists for standard genome sequencing and annotation.</title>
        <authorList>
            <consortium name="The Broad Institute Genomics Platform"/>
            <consortium name="The Broad Institute Genome Sequencing Center for Infectious Disease"/>
            <person name="Wu L."/>
            <person name="Ma J."/>
        </authorList>
    </citation>
    <scope>NUCLEOTIDE SEQUENCE [LARGE SCALE GENOMIC DNA]</scope>
    <source>
        <strain evidence="2">JCM 30774</strain>
    </source>
</reference>
<dbReference type="EMBL" id="JBHTMN010000011">
    <property type="protein sequence ID" value="MFD1383559.1"/>
    <property type="molecule type" value="Genomic_DNA"/>
</dbReference>
<gene>
    <name evidence="1" type="ORF">ACFQ45_09285</name>
</gene>
<dbReference type="Gene3D" id="3.40.710.10">
    <property type="entry name" value="DD-peptidase/beta-lactamase superfamily"/>
    <property type="match status" value="1"/>
</dbReference>
<organism evidence="1 2">
    <name type="scientific">Rhodanobacter aciditrophus</name>
    <dbReference type="NCBI Taxonomy" id="1623218"/>
    <lineage>
        <taxon>Bacteria</taxon>
        <taxon>Pseudomonadati</taxon>
        <taxon>Pseudomonadota</taxon>
        <taxon>Gammaproteobacteria</taxon>
        <taxon>Lysobacterales</taxon>
        <taxon>Rhodanobacteraceae</taxon>
        <taxon>Rhodanobacter</taxon>
    </lineage>
</organism>
<keyword evidence="2" id="KW-1185">Reference proteome</keyword>
<evidence type="ECO:0000313" key="1">
    <source>
        <dbReference type="EMBL" id="MFD1383559.1"/>
    </source>
</evidence>
<comment type="caution">
    <text evidence="1">The sequence shown here is derived from an EMBL/GenBank/DDBJ whole genome shotgun (WGS) entry which is preliminary data.</text>
</comment>
<dbReference type="SUPFAM" id="SSF56601">
    <property type="entry name" value="beta-lactamase/transpeptidase-like"/>
    <property type="match status" value="1"/>
</dbReference>